<accession>A0A090KXV6</accession>
<dbReference type="Gene3D" id="3.30.505.10">
    <property type="entry name" value="SH2 domain"/>
    <property type="match status" value="1"/>
</dbReference>
<dbReference type="RefSeq" id="XP_024501552.1">
    <property type="nucleotide sequence ID" value="XM_024647479.1"/>
</dbReference>
<reference evidence="2 3" key="1">
    <citation type="submission" date="2014-09" db="EMBL/GenBank/DDBJ databases">
        <authorList>
            <person name="Martin A.A."/>
        </authorList>
    </citation>
    <scope>NUCLEOTIDE SEQUENCE</scope>
    <source>
        <strain evidence="3">ED321</strain>
        <strain evidence="2">ED321 Heterogonic</strain>
    </source>
</reference>
<sequence>MVPPGTQCFDNDFLKNKMEIAHPSKLIKKDELMYYKKNDDASLTSIYDITQQFSRMTYKDTIYLGIVPISEALPKTGYGHFYLYHLYKKEIKNIKDLDISLKLFALVKTSPDVGLHIPVVKKPGYTTTSTSMKNYYALGSFDNNKRKFESIDKLIDYYKQVNPIEILKDNKKLLNDYKVIETRIDIPGVANKHSSNTDSSLISDIKKQPVNDSDYKNITKKDTIKNISKIKNQTNKGSSNNNSYTSKSSLYKTEEKPKITCKFIKSGYKNIVDFTNLQKWEYLKSLRNQRYFDDQLHSSSTSGCLKSTDSSSKLIKKSTVQKKNKSEKLKRDENFYTDFFFGSIRRKEAKKKVKKPFDFAFYVRKSKKNPKKVLYLVYKPLKGKPIHLKIIKKRDTEFNDTKASKKHLYAVITPYKTYDYFSKYEEMVDYYYDRIERVKELYCQFIR</sequence>
<dbReference type="WBParaSite" id="SRAE_1000062300.1">
    <property type="protein sequence ID" value="SRAE_1000062300.1"/>
    <property type="gene ID" value="WBGene00257220"/>
</dbReference>
<dbReference type="Proteomes" id="UP000035682">
    <property type="component" value="Unplaced"/>
</dbReference>
<dbReference type="CTD" id="36374715"/>
<protein>
    <submittedName>
        <fullName evidence="2 4">SH2 domain-containing protein</fullName>
    </submittedName>
</protein>
<dbReference type="EMBL" id="LN609528">
    <property type="protein sequence ID" value="CEF62350.1"/>
    <property type="molecule type" value="Genomic_DNA"/>
</dbReference>
<dbReference type="InterPro" id="IPR036860">
    <property type="entry name" value="SH2_dom_sf"/>
</dbReference>
<feature type="region of interest" description="Disordered" evidence="1">
    <location>
        <begin position="229"/>
        <end position="249"/>
    </location>
</feature>
<evidence type="ECO:0000313" key="5">
    <source>
        <dbReference type="WormBase" id="SRAE_1000062300"/>
    </source>
</evidence>
<evidence type="ECO:0000256" key="1">
    <source>
        <dbReference type="SAM" id="MobiDB-lite"/>
    </source>
</evidence>
<dbReference type="GeneID" id="36374715"/>
<reference evidence="4" key="2">
    <citation type="submission" date="2020-12" db="UniProtKB">
        <authorList>
            <consortium name="WormBaseParasite"/>
        </authorList>
    </citation>
    <scope>IDENTIFICATION</scope>
</reference>
<evidence type="ECO:0000313" key="4">
    <source>
        <dbReference type="WBParaSite" id="SRAE_1000062300.1"/>
    </source>
</evidence>
<dbReference type="SUPFAM" id="SSF55550">
    <property type="entry name" value="SH2 domain"/>
    <property type="match status" value="1"/>
</dbReference>
<dbReference type="WormBase" id="SRAE_1000062300">
    <property type="protein sequence ID" value="SRP05720"/>
    <property type="gene ID" value="WBGene00257220"/>
</dbReference>
<evidence type="ECO:0000313" key="2">
    <source>
        <dbReference type="EMBL" id="CEF62350.1"/>
    </source>
</evidence>
<evidence type="ECO:0000313" key="3">
    <source>
        <dbReference type="Proteomes" id="UP000035682"/>
    </source>
</evidence>
<dbReference type="AlphaFoldDB" id="A0A090KXV6"/>
<keyword evidence="3" id="KW-1185">Reference proteome</keyword>
<proteinExistence type="predicted"/>
<organism evidence="2">
    <name type="scientific">Strongyloides ratti</name>
    <name type="common">Parasitic roundworm</name>
    <dbReference type="NCBI Taxonomy" id="34506"/>
    <lineage>
        <taxon>Eukaryota</taxon>
        <taxon>Metazoa</taxon>
        <taxon>Ecdysozoa</taxon>
        <taxon>Nematoda</taxon>
        <taxon>Chromadorea</taxon>
        <taxon>Rhabditida</taxon>
        <taxon>Tylenchina</taxon>
        <taxon>Panagrolaimomorpha</taxon>
        <taxon>Strongyloidoidea</taxon>
        <taxon>Strongyloididae</taxon>
        <taxon>Strongyloides</taxon>
    </lineage>
</organism>
<name>A0A090KXV6_STRRB</name>
<gene>
    <name evidence="2 4 5" type="ORF">SRAE_1000062300</name>
</gene>